<evidence type="ECO:0000313" key="1">
    <source>
        <dbReference type="EMBL" id="JAD65001.1"/>
    </source>
</evidence>
<organism evidence="1">
    <name type="scientific">Arundo donax</name>
    <name type="common">Giant reed</name>
    <name type="synonym">Donax arundinaceus</name>
    <dbReference type="NCBI Taxonomy" id="35708"/>
    <lineage>
        <taxon>Eukaryota</taxon>
        <taxon>Viridiplantae</taxon>
        <taxon>Streptophyta</taxon>
        <taxon>Embryophyta</taxon>
        <taxon>Tracheophyta</taxon>
        <taxon>Spermatophyta</taxon>
        <taxon>Magnoliopsida</taxon>
        <taxon>Liliopsida</taxon>
        <taxon>Poales</taxon>
        <taxon>Poaceae</taxon>
        <taxon>PACMAD clade</taxon>
        <taxon>Arundinoideae</taxon>
        <taxon>Arundineae</taxon>
        <taxon>Arundo</taxon>
    </lineage>
</organism>
<dbReference type="AlphaFoldDB" id="A0A0A9BNR3"/>
<reference evidence="1" key="1">
    <citation type="submission" date="2014-09" db="EMBL/GenBank/DDBJ databases">
        <authorList>
            <person name="Magalhaes I.L.F."/>
            <person name="Oliveira U."/>
            <person name="Santos F.R."/>
            <person name="Vidigal T.H.D.A."/>
            <person name="Brescovit A.D."/>
            <person name="Santos A.J."/>
        </authorList>
    </citation>
    <scope>NUCLEOTIDE SEQUENCE</scope>
    <source>
        <tissue evidence="1">Shoot tissue taken approximately 20 cm above the soil surface</tissue>
    </source>
</reference>
<dbReference type="EMBL" id="GBRH01232894">
    <property type="protein sequence ID" value="JAD65001.1"/>
    <property type="molecule type" value="Transcribed_RNA"/>
</dbReference>
<proteinExistence type="predicted"/>
<sequence>MQCMPLCFLFANCKFVPRVHIYFRIQICFHTIKCIPALPFPTYFREKDWLLLYCGTARQTL</sequence>
<name>A0A0A9BNR3_ARUDO</name>
<accession>A0A0A9BNR3</accession>
<reference evidence="1" key="2">
    <citation type="journal article" date="2015" name="Data Brief">
        <title>Shoot transcriptome of the giant reed, Arundo donax.</title>
        <authorList>
            <person name="Barrero R.A."/>
            <person name="Guerrero F.D."/>
            <person name="Moolhuijzen P."/>
            <person name="Goolsby J.A."/>
            <person name="Tidwell J."/>
            <person name="Bellgard S.E."/>
            <person name="Bellgard M.I."/>
        </authorList>
    </citation>
    <scope>NUCLEOTIDE SEQUENCE</scope>
    <source>
        <tissue evidence="1">Shoot tissue taken approximately 20 cm above the soil surface</tissue>
    </source>
</reference>
<protein>
    <submittedName>
        <fullName evidence="1">Uncharacterized protein</fullName>
    </submittedName>
</protein>